<dbReference type="SUPFAM" id="SSF52440">
    <property type="entry name" value="PreATP-grasp domain"/>
    <property type="match status" value="1"/>
</dbReference>
<dbReference type="InterPro" id="IPR006284">
    <property type="entry name" value="Glut_synth_pro"/>
</dbReference>
<comment type="cofactor">
    <cofactor evidence="1">
        <name>Mn(2+)</name>
        <dbReference type="ChEBI" id="CHEBI:29035"/>
    </cofactor>
</comment>
<reference evidence="12" key="1">
    <citation type="submission" date="2018-05" db="EMBL/GenBank/DDBJ databases">
        <authorList>
            <person name="Lanie J.A."/>
            <person name="Ng W.-L."/>
            <person name="Kazmierczak K.M."/>
            <person name="Andrzejewski T.M."/>
            <person name="Davidsen T.M."/>
            <person name="Wayne K.J."/>
            <person name="Tettelin H."/>
            <person name="Glass J.I."/>
            <person name="Rusch D."/>
            <person name="Podicherti R."/>
            <person name="Tsui H.-C.T."/>
            <person name="Winkler M.E."/>
        </authorList>
    </citation>
    <scope>NUCLEOTIDE SEQUENCE</scope>
</reference>
<sequence>MAVVMDPIESINPIKDSTLAMMLSAQARNWQLSVVEINGLYLQENKLWLLNHQVRLNQGANWYDIISTQRQPADEFDIILMRKEPPFNMDFVYATYLLEFAVRDGIPVFNNPASIRNCNEKLFALQFPQCTPEHLVSADPVVLKQFHDEYQDVIFKPLDGMGGSSIFRVRENDSNRNVILETLTDLGQIQIMAQRYIPEITHGDTRILLINGEPVPYGLARIPAAGETRGNLAAGGSGIGRPLTERDLWICDQVGPALIDR</sequence>
<dbReference type="GO" id="GO:0046872">
    <property type="term" value="F:metal ion binding"/>
    <property type="evidence" value="ECO:0007669"/>
    <property type="project" value="UniProtKB-KW"/>
</dbReference>
<dbReference type="InterPro" id="IPR004215">
    <property type="entry name" value="GSHS_N"/>
</dbReference>
<evidence type="ECO:0000256" key="3">
    <source>
        <dbReference type="ARBA" id="ARBA00022598"/>
    </source>
</evidence>
<keyword evidence="7" id="KW-0067">ATP-binding</keyword>
<feature type="domain" description="Prokaryotic glutathione synthetase N-terminal" evidence="10">
    <location>
        <begin position="1"/>
        <end position="116"/>
    </location>
</feature>
<dbReference type="Pfam" id="PF02955">
    <property type="entry name" value="GSH-S_ATP"/>
    <property type="match status" value="1"/>
</dbReference>
<dbReference type="Gene3D" id="3.40.50.20">
    <property type="match status" value="1"/>
</dbReference>
<dbReference type="Gene3D" id="3.30.470.20">
    <property type="entry name" value="ATP-grasp fold, B domain"/>
    <property type="match status" value="1"/>
</dbReference>
<evidence type="ECO:0000256" key="6">
    <source>
        <dbReference type="ARBA" id="ARBA00022741"/>
    </source>
</evidence>
<keyword evidence="4" id="KW-0317">Glutathione biosynthesis</keyword>
<dbReference type="InterPro" id="IPR016185">
    <property type="entry name" value="PreATP-grasp_dom_sf"/>
</dbReference>
<organism evidence="12">
    <name type="scientific">marine metagenome</name>
    <dbReference type="NCBI Taxonomy" id="408172"/>
    <lineage>
        <taxon>unclassified sequences</taxon>
        <taxon>metagenomes</taxon>
        <taxon>ecological metagenomes</taxon>
    </lineage>
</organism>
<protein>
    <recommendedName>
        <fullName evidence="13">ATP-grasp domain-containing protein</fullName>
    </recommendedName>
</protein>
<evidence type="ECO:0000256" key="8">
    <source>
        <dbReference type="ARBA" id="ARBA00022842"/>
    </source>
</evidence>
<dbReference type="GO" id="GO:0004363">
    <property type="term" value="F:glutathione synthase activity"/>
    <property type="evidence" value="ECO:0007669"/>
    <property type="project" value="InterPro"/>
</dbReference>
<dbReference type="PANTHER" id="PTHR21621:SF4">
    <property type="entry name" value="GLUTATHIONE SYNTHETASE"/>
    <property type="match status" value="1"/>
</dbReference>
<evidence type="ECO:0008006" key="13">
    <source>
        <dbReference type="Google" id="ProtNLM"/>
    </source>
</evidence>
<dbReference type="Pfam" id="PF02951">
    <property type="entry name" value="GSH-S_N"/>
    <property type="match status" value="1"/>
</dbReference>
<dbReference type="Gene3D" id="3.30.1490.20">
    <property type="entry name" value="ATP-grasp fold, A domain"/>
    <property type="match status" value="1"/>
</dbReference>
<dbReference type="EMBL" id="UINC01088421">
    <property type="protein sequence ID" value="SVC38621.1"/>
    <property type="molecule type" value="Genomic_DNA"/>
</dbReference>
<evidence type="ECO:0000256" key="1">
    <source>
        <dbReference type="ARBA" id="ARBA00001936"/>
    </source>
</evidence>
<feature type="domain" description="Prokaryotic glutathione synthetase ATP-binding" evidence="11">
    <location>
        <begin position="120"/>
        <end position="259"/>
    </location>
</feature>
<dbReference type="SUPFAM" id="SSF56059">
    <property type="entry name" value="Glutathione synthetase ATP-binding domain-like"/>
    <property type="match status" value="1"/>
</dbReference>
<keyword evidence="6" id="KW-0547">Nucleotide-binding</keyword>
<evidence type="ECO:0000256" key="9">
    <source>
        <dbReference type="ARBA" id="ARBA00023211"/>
    </source>
</evidence>
<gene>
    <name evidence="12" type="ORF">METZ01_LOCUS291475</name>
</gene>
<dbReference type="GO" id="GO:0005737">
    <property type="term" value="C:cytoplasm"/>
    <property type="evidence" value="ECO:0007669"/>
    <property type="project" value="TreeGrafter"/>
</dbReference>
<evidence type="ECO:0000256" key="2">
    <source>
        <dbReference type="ARBA" id="ARBA00001946"/>
    </source>
</evidence>
<dbReference type="HAMAP" id="MF_00162">
    <property type="entry name" value="GSH_S"/>
    <property type="match status" value="1"/>
</dbReference>
<evidence type="ECO:0000259" key="10">
    <source>
        <dbReference type="Pfam" id="PF02951"/>
    </source>
</evidence>
<evidence type="ECO:0000256" key="4">
    <source>
        <dbReference type="ARBA" id="ARBA00022684"/>
    </source>
</evidence>
<accession>A0A382LUM9</accession>
<evidence type="ECO:0000313" key="12">
    <source>
        <dbReference type="EMBL" id="SVC38621.1"/>
    </source>
</evidence>
<evidence type="ECO:0000256" key="5">
    <source>
        <dbReference type="ARBA" id="ARBA00022723"/>
    </source>
</evidence>
<dbReference type="GO" id="GO:0005524">
    <property type="term" value="F:ATP binding"/>
    <property type="evidence" value="ECO:0007669"/>
    <property type="project" value="UniProtKB-KW"/>
</dbReference>
<feature type="non-terminal residue" evidence="12">
    <location>
        <position position="261"/>
    </location>
</feature>
<dbReference type="InterPro" id="IPR013815">
    <property type="entry name" value="ATP_grasp_subdomain_1"/>
</dbReference>
<proteinExistence type="inferred from homology"/>
<dbReference type="AlphaFoldDB" id="A0A382LUM9"/>
<evidence type="ECO:0000256" key="7">
    <source>
        <dbReference type="ARBA" id="ARBA00022840"/>
    </source>
</evidence>
<dbReference type="NCBIfam" id="TIGR01380">
    <property type="entry name" value="glut_syn"/>
    <property type="match status" value="1"/>
</dbReference>
<keyword evidence="5" id="KW-0479">Metal-binding</keyword>
<name>A0A382LUM9_9ZZZZ</name>
<keyword evidence="3" id="KW-0436">Ligase</keyword>
<keyword evidence="8" id="KW-0460">Magnesium</keyword>
<dbReference type="PANTHER" id="PTHR21621">
    <property type="entry name" value="RIBOSOMAL PROTEIN S6 MODIFICATION PROTEIN"/>
    <property type="match status" value="1"/>
</dbReference>
<dbReference type="NCBIfam" id="NF003573">
    <property type="entry name" value="PRK05246.1"/>
    <property type="match status" value="1"/>
</dbReference>
<evidence type="ECO:0000259" key="11">
    <source>
        <dbReference type="Pfam" id="PF02955"/>
    </source>
</evidence>
<keyword evidence="9" id="KW-0464">Manganese</keyword>
<dbReference type="InterPro" id="IPR004218">
    <property type="entry name" value="GSHS_ATP-bd"/>
</dbReference>
<comment type="cofactor">
    <cofactor evidence="2">
        <name>Mg(2+)</name>
        <dbReference type="ChEBI" id="CHEBI:18420"/>
    </cofactor>
</comment>